<evidence type="ECO:0000313" key="4">
    <source>
        <dbReference type="EMBL" id="NYF43490.1"/>
    </source>
</evidence>
<protein>
    <submittedName>
        <fullName evidence="4">Anti-sigma regulatory factor (Ser/Thr protein kinase)</fullName>
    </submittedName>
</protein>
<keyword evidence="1" id="KW-0418">Kinase</keyword>
<evidence type="ECO:0000259" key="3">
    <source>
        <dbReference type="Pfam" id="PF13581"/>
    </source>
</evidence>
<feature type="compositionally biased region" description="Low complexity" evidence="2">
    <location>
        <begin position="1"/>
        <end position="14"/>
    </location>
</feature>
<keyword evidence="1" id="KW-0723">Serine/threonine-protein kinase</keyword>
<dbReference type="GO" id="GO:0004674">
    <property type="term" value="F:protein serine/threonine kinase activity"/>
    <property type="evidence" value="ECO:0007669"/>
    <property type="project" value="UniProtKB-KW"/>
</dbReference>
<comment type="caution">
    <text evidence="4">The sequence shown here is derived from an EMBL/GenBank/DDBJ whole genome shotgun (WGS) entry which is preliminary data.</text>
</comment>
<dbReference type="AlphaFoldDB" id="A0A852V5X3"/>
<dbReference type="PANTHER" id="PTHR35526">
    <property type="entry name" value="ANTI-SIGMA-F FACTOR RSBW-RELATED"/>
    <property type="match status" value="1"/>
</dbReference>
<dbReference type="SUPFAM" id="SSF55874">
    <property type="entry name" value="ATPase domain of HSP90 chaperone/DNA topoisomerase II/histidine kinase"/>
    <property type="match status" value="1"/>
</dbReference>
<name>A0A852V5X3_9ACTN</name>
<dbReference type="EMBL" id="JACCCO010000003">
    <property type="protein sequence ID" value="NYF43490.1"/>
    <property type="molecule type" value="Genomic_DNA"/>
</dbReference>
<dbReference type="CDD" id="cd16936">
    <property type="entry name" value="HATPase_RsbW-like"/>
    <property type="match status" value="1"/>
</dbReference>
<keyword evidence="1" id="KW-0808">Transferase</keyword>
<proteinExistence type="predicted"/>
<dbReference type="RefSeq" id="WP_179827029.1">
    <property type="nucleotide sequence ID" value="NZ_JACCCO010000003.1"/>
</dbReference>
<dbReference type="InterPro" id="IPR050267">
    <property type="entry name" value="Anti-sigma-factor_SerPK"/>
</dbReference>
<reference evidence="4 5" key="1">
    <citation type="submission" date="2020-07" db="EMBL/GenBank/DDBJ databases">
        <title>Sequencing the genomes of 1000 actinobacteria strains.</title>
        <authorList>
            <person name="Klenk H.-P."/>
        </authorList>
    </citation>
    <scope>NUCLEOTIDE SEQUENCE [LARGE SCALE GENOMIC DNA]</scope>
    <source>
        <strain evidence="4 5">DSM 45763</strain>
    </source>
</reference>
<dbReference type="InterPro" id="IPR003594">
    <property type="entry name" value="HATPase_dom"/>
</dbReference>
<accession>A0A852V5X3</accession>
<dbReference type="Pfam" id="PF13581">
    <property type="entry name" value="HATPase_c_2"/>
    <property type="match status" value="1"/>
</dbReference>
<feature type="domain" description="Histidine kinase/HSP90-like ATPase" evidence="3">
    <location>
        <begin position="65"/>
        <end position="181"/>
    </location>
</feature>
<evidence type="ECO:0000313" key="5">
    <source>
        <dbReference type="Proteomes" id="UP000576393"/>
    </source>
</evidence>
<evidence type="ECO:0000256" key="2">
    <source>
        <dbReference type="SAM" id="MobiDB-lite"/>
    </source>
</evidence>
<evidence type="ECO:0000256" key="1">
    <source>
        <dbReference type="ARBA" id="ARBA00022527"/>
    </source>
</evidence>
<dbReference type="Gene3D" id="3.30.565.10">
    <property type="entry name" value="Histidine kinase-like ATPase, C-terminal domain"/>
    <property type="match status" value="1"/>
</dbReference>
<gene>
    <name evidence="4" type="ORF">HDA43_005717</name>
</gene>
<sequence>MTAAPDEASPAPDEVGSTPAEASSISDEAIPAPADDALACGEVAPMLVDAMVGLWPGGMTYRRTFPGRADQVPEARRFVRFLLEDSARRDDAEQIVAELAANAVAHTASGQPHGTFIVEVTRRTTAIRVTVYDCGWGATPRFASRRGTDALAENGRGLALVAGLAVRVGVRGTQAVGHAVWAELPPR</sequence>
<feature type="region of interest" description="Disordered" evidence="2">
    <location>
        <begin position="1"/>
        <end position="28"/>
    </location>
</feature>
<dbReference type="PANTHER" id="PTHR35526:SF3">
    <property type="entry name" value="ANTI-SIGMA-F FACTOR RSBW"/>
    <property type="match status" value="1"/>
</dbReference>
<organism evidence="4 5">
    <name type="scientific">Streptosporangium sandarakinum</name>
    <dbReference type="NCBI Taxonomy" id="1260955"/>
    <lineage>
        <taxon>Bacteria</taxon>
        <taxon>Bacillati</taxon>
        <taxon>Actinomycetota</taxon>
        <taxon>Actinomycetes</taxon>
        <taxon>Streptosporangiales</taxon>
        <taxon>Streptosporangiaceae</taxon>
        <taxon>Streptosporangium</taxon>
    </lineage>
</organism>
<dbReference type="Proteomes" id="UP000576393">
    <property type="component" value="Unassembled WGS sequence"/>
</dbReference>
<keyword evidence="5" id="KW-1185">Reference proteome</keyword>
<dbReference type="InterPro" id="IPR036890">
    <property type="entry name" value="HATPase_C_sf"/>
</dbReference>